<dbReference type="GeneID" id="92381348"/>
<accession>A0A1G4I7V5</accession>
<protein>
    <recommendedName>
        <fullName evidence="2">RNA-editing substrate-binding complex 8 protein HEAT repeats domain-containing protein</fullName>
    </recommendedName>
</protein>
<dbReference type="AlphaFoldDB" id="A0A1G4I7V5"/>
<evidence type="ECO:0000259" key="2">
    <source>
        <dbReference type="Pfam" id="PF26172"/>
    </source>
</evidence>
<dbReference type="PROSITE" id="PS51257">
    <property type="entry name" value="PROKAR_LIPOPROTEIN"/>
    <property type="match status" value="1"/>
</dbReference>
<organism evidence="3 4">
    <name type="scientific">Trypanosoma equiperdum</name>
    <dbReference type="NCBI Taxonomy" id="5694"/>
    <lineage>
        <taxon>Eukaryota</taxon>
        <taxon>Discoba</taxon>
        <taxon>Euglenozoa</taxon>
        <taxon>Kinetoplastea</taxon>
        <taxon>Metakinetoplastina</taxon>
        <taxon>Trypanosomatida</taxon>
        <taxon>Trypanosomatidae</taxon>
        <taxon>Trypanosoma</taxon>
    </lineage>
</organism>
<dbReference type="Proteomes" id="UP000195570">
    <property type="component" value="Unassembled WGS sequence"/>
</dbReference>
<reference evidence="3" key="1">
    <citation type="submission" date="2016-09" db="EMBL/GenBank/DDBJ databases">
        <authorList>
            <person name="Hebert L."/>
            <person name="Moumen B."/>
        </authorList>
    </citation>
    <scope>NUCLEOTIDE SEQUENCE [LARGE SCALE GENOMIC DNA]</scope>
    <source>
        <strain evidence="3">OVI</strain>
    </source>
</reference>
<feature type="signal peptide" evidence="1">
    <location>
        <begin position="1"/>
        <end position="22"/>
    </location>
</feature>
<evidence type="ECO:0000313" key="3">
    <source>
        <dbReference type="EMBL" id="SCU67987.1"/>
    </source>
</evidence>
<dbReference type="VEuPathDB" id="TriTrypDB:TEOVI_000741400"/>
<dbReference type="RefSeq" id="XP_067079231.1">
    <property type="nucleotide sequence ID" value="XM_067223130.1"/>
</dbReference>
<sequence length="574" mass="63183">MRRCKLWLQGKGLTTLISAVSSCRVALASEDVYKICALLKAKEDTLHLQTNQSFIHGLHAQYKKLDPEEVTPFQKSFIDGTFAAFPLSPDSLVASSQTGKNEGSDITNIQAGETSISPVVASGTVVEKCPHAGLGSGGETEVEERLAAVWDIVQECQKSNFVGTDGIQKIQVHCKALERHLRRMRPFEIVSLVRALATINYQDYALTNLLARRSCEVASKLSSSEVCRTYFNLSKLQSHDSMVAFVNQIEIQMDNLHRDQVQFVAMALERQPQIASAPARMVPKLLARAVTLLHEVNDAAYHRSLLVVAARYNLRRHPAVPKIIANVTKHLGSVSDRDLLTMLQSAVDLEISAGTTGMSELLERTETAVDTVEVRSLDTLVDILSVLPVDTGKIMERLLNRLTVDAGKLSIPQLALTLDLLSGYPAARGHPCIAALAFAASMRADSFDGEALEQLLLNLGQLGQFSDDFYALVQVLQNVKGGFRSAEKLFELMRCCTRDVVSDVRGQDMITRGILGLAPGMNDENLSEARKLLVQLGVDDKNVHQIIFRRAKQIQRESGSRWGRRGYDVSGDTM</sequence>
<proteinExistence type="predicted"/>
<evidence type="ECO:0000313" key="4">
    <source>
        <dbReference type="Proteomes" id="UP000195570"/>
    </source>
</evidence>
<dbReference type="EMBL" id="CZPT02000861">
    <property type="protein sequence ID" value="SCU67987.1"/>
    <property type="molecule type" value="Genomic_DNA"/>
</dbReference>
<dbReference type="Pfam" id="PF26172">
    <property type="entry name" value="RESC8"/>
    <property type="match status" value="1"/>
</dbReference>
<comment type="caution">
    <text evidence="3">The sequence shown here is derived from an EMBL/GenBank/DDBJ whole genome shotgun (WGS) entry which is preliminary data.</text>
</comment>
<feature type="domain" description="RNA-editing substrate-binding complex 8 protein HEAT repeats" evidence="2">
    <location>
        <begin position="160"/>
        <end position="553"/>
    </location>
</feature>
<gene>
    <name evidence="3" type="ORF">TEOVI_000741400</name>
</gene>
<evidence type="ECO:0000256" key="1">
    <source>
        <dbReference type="SAM" id="SignalP"/>
    </source>
</evidence>
<dbReference type="InterPro" id="IPR058977">
    <property type="entry name" value="RESC8_HEAT"/>
</dbReference>
<feature type="chain" id="PRO_5009235266" description="RNA-editing substrate-binding complex 8 protein HEAT repeats domain-containing protein" evidence="1">
    <location>
        <begin position="23"/>
        <end position="574"/>
    </location>
</feature>
<keyword evidence="4" id="KW-1185">Reference proteome</keyword>
<name>A0A1G4I7V5_TRYEQ</name>
<keyword evidence="1" id="KW-0732">Signal</keyword>